<dbReference type="SMART" id="SM00448">
    <property type="entry name" value="REC"/>
    <property type="match status" value="1"/>
</dbReference>
<dbReference type="GO" id="GO:0000160">
    <property type="term" value="P:phosphorelay signal transduction system"/>
    <property type="evidence" value="ECO:0007669"/>
    <property type="project" value="InterPro"/>
</dbReference>
<accession>A0A3A4R7I5</accession>
<reference evidence="3 4" key="1">
    <citation type="journal article" date="2017" name="ISME J.">
        <title>Energy and carbon metabolisms in a deep terrestrial subsurface fluid microbial community.</title>
        <authorList>
            <person name="Momper L."/>
            <person name="Jungbluth S.P."/>
            <person name="Lee M.D."/>
            <person name="Amend J.P."/>
        </authorList>
    </citation>
    <scope>NUCLEOTIDE SEQUENCE [LARGE SCALE GENOMIC DNA]</scope>
    <source>
        <strain evidence="3">SURF_26</strain>
    </source>
</reference>
<evidence type="ECO:0000313" key="3">
    <source>
        <dbReference type="EMBL" id="RJP60623.1"/>
    </source>
</evidence>
<evidence type="ECO:0000259" key="2">
    <source>
        <dbReference type="PROSITE" id="PS50110"/>
    </source>
</evidence>
<dbReference type="InterPro" id="IPR001789">
    <property type="entry name" value="Sig_transdc_resp-reg_receiver"/>
</dbReference>
<feature type="domain" description="Response regulatory" evidence="2">
    <location>
        <begin position="1"/>
        <end position="123"/>
    </location>
</feature>
<dbReference type="InterPro" id="IPR052893">
    <property type="entry name" value="TCS_response_regulator"/>
</dbReference>
<sequence length="133" mass="14938">MVEDNPDDVYLTQIVLKDAKILANLTVVNDGEKAMNYLYKTGEYADVRTPDVVLLDLNLPKKDGREVLEDLKKDERFAGLPVVVLSTSAADKDIIKTYSLNANCYLVKPLDLEQILSLVNSIDNFWFEIVTTA</sequence>
<gene>
    <name evidence="3" type="ORF">C4541_03695</name>
</gene>
<name>A0A3A4R7I5_9BACT</name>
<dbReference type="PANTHER" id="PTHR44520">
    <property type="entry name" value="RESPONSE REGULATOR RCP1-RELATED"/>
    <property type="match status" value="1"/>
</dbReference>
<dbReference type="AlphaFoldDB" id="A0A3A4R7I5"/>
<dbReference type="CDD" id="cd17557">
    <property type="entry name" value="REC_Rcp-like"/>
    <property type="match status" value="1"/>
</dbReference>
<keyword evidence="1" id="KW-0597">Phosphoprotein</keyword>
<dbReference type="Gene3D" id="3.40.50.2300">
    <property type="match status" value="1"/>
</dbReference>
<proteinExistence type="predicted"/>
<dbReference type="PANTHER" id="PTHR44520:SF2">
    <property type="entry name" value="RESPONSE REGULATOR RCP1"/>
    <property type="match status" value="1"/>
</dbReference>
<dbReference type="PROSITE" id="PS50110">
    <property type="entry name" value="RESPONSE_REGULATORY"/>
    <property type="match status" value="1"/>
</dbReference>
<dbReference type="Pfam" id="PF00072">
    <property type="entry name" value="Response_reg"/>
    <property type="match status" value="1"/>
</dbReference>
<protein>
    <submittedName>
        <fullName evidence="3">Response regulator</fullName>
    </submittedName>
</protein>
<comment type="caution">
    <text evidence="3">The sequence shown here is derived from an EMBL/GenBank/DDBJ whole genome shotgun (WGS) entry which is preliminary data.</text>
</comment>
<dbReference type="Proteomes" id="UP000266426">
    <property type="component" value="Unassembled WGS sequence"/>
</dbReference>
<dbReference type="EMBL" id="QZJZ01000025">
    <property type="protein sequence ID" value="RJP60623.1"/>
    <property type="molecule type" value="Genomic_DNA"/>
</dbReference>
<dbReference type="InterPro" id="IPR011006">
    <property type="entry name" value="CheY-like_superfamily"/>
</dbReference>
<evidence type="ECO:0000313" key="4">
    <source>
        <dbReference type="Proteomes" id="UP000266426"/>
    </source>
</evidence>
<evidence type="ECO:0000256" key="1">
    <source>
        <dbReference type="PROSITE-ProRule" id="PRU00169"/>
    </source>
</evidence>
<dbReference type="SUPFAM" id="SSF52172">
    <property type="entry name" value="CheY-like"/>
    <property type="match status" value="1"/>
</dbReference>
<organism evidence="3 4">
    <name type="scientific">Candidatus Auribacter fodinae</name>
    <dbReference type="NCBI Taxonomy" id="2093366"/>
    <lineage>
        <taxon>Bacteria</taxon>
        <taxon>Pseudomonadati</taxon>
        <taxon>Candidatus Auribacterota</taxon>
        <taxon>Candidatus Auribacteria</taxon>
        <taxon>Candidatus Auribacterales</taxon>
        <taxon>Candidatus Auribacteraceae</taxon>
        <taxon>Candidatus Auribacter</taxon>
    </lineage>
</organism>
<feature type="modified residue" description="4-aspartylphosphate" evidence="1">
    <location>
        <position position="56"/>
    </location>
</feature>